<evidence type="ECO:0000313" key="2">
    <source>
        <dbReference type="Proteomes" id="UP001501710"/>
    </source>
</evidence>
<evidence type="ECO:0000313" key="1">
    <source>
        <dbReference type="EMBL" id="GAA4233476.1"/>
    </source>
</evidence>
<dbReference type="InterPro" id="IPR006764">
    <property type="entry name" value="SAM_dep_MeTrfase_SAV2177_type"/>
</dbReference>
<dbReference type="Pfam" id="PF04672">
    <property type="entry name" value="Methyltransf_19"/>
    <property type="match status" value="1"/>
</dbReference>
<dbReference type="RefSeq" id="WP_344897901.1">
    <property type="nucleotide sequence ID" value="NZ_BAABAS010000006.1"/>
</dbReference>
<comment type="caution">
    <text evidence="1">The sequence shown here is derived from an EMBL/GenBank/DDBJ whole genome shotgun (WGS) entry which is preliminary data.</text>
</comment>
<dbReference type="SUPFAM" id="SSF53335">
    <property type="entry name" value="S-adenosyl-L-methionine-dependent methyltransferases"/>
    <property type="match status" value="1"/>
</dbReference>
<accession>A0ABP8C539</accession>
<proteinExistence type="predicted"/>
<protein>
    <recommendedName>
        <fullName evidence="3">S-adenosyl methyltransferase</fullName>
    </recommendedName>
</protein>
<dbReference type="InterPro" id="IPR029063">
    <property type="entry name" value="SAM-dependent_MTases_sf"/>
</dbReference>
<evidence type="ECO:0008006" key="3">
    <source>
        <dbReference type="Google" id="ProtNLM"/>
    </source>
</evidence>
<keyword evidence="2" id="KW-1185">Reference proteome</keyword>
<dbReference type="EMBL" id="BAABAS010000006">
    <property type="protein sequence ID" value="GAA4233476.1"/>
    <property type="molecule type" value="Genomic_DNA"/>
</dbReference>
<reference evidence="2" key="1">
    <citation type="journal article" date="2019" name="Int. J. Syst. Evol. Microbiol.">
        <title>The Global Catalogue of Microorganisms (GCM) 10K type strain sequencing project: providing services to taxonomists for standard genome sequencing and annotation.</title>
        <authorList>
            <consortium name="The Broad Institute Genomics Platform"/>
            <consortium name="The Broad Institute Genome Sequencing Center for Infectious Disease"/>
            <person name="Wu L."/>
            <person name="Ma J."/>
        </authorList>
    </citation>
    <scope>NUCLEOTIDE SEQUENCE [LARGE SCALE GENOMIC DNA]</scope>
    <source>
        <strain evidence="2">JCM 17440</strain>
    </source>
</reference>
<gene>
    <name evidence="1" type="ORF">GCM10022254_36080</name>
</gene>
<dbReference type="CDD" id="cd02440">
    <property type="entry name" value="AdoMet_MTases"/>
    <property type="match status" value="1"/>
</dbReference>
<name>A0ABP8C539_9ACTN</name>
<organism evidence="1 2">
    <name type="scientific">Actinomadura meridiana</name>
    <dbReference type="NCBI Taxonomy" id="559626"/>
    <lineage>
        <taxon>Bacteria</taxon>
        <taxon>Bacillati</taxon>
        <taxon>Actinomycetota</taxon>
        <taxon>Actinomycetes</taxon>
        <taxon>Streptosporangiales</taxon>
        <taxon>Thermomonosporaceae</taxon>
        <taxon>Actinomadura</taxon>
    </lineage>
</organism>
<dbReference type="Gene3D" id="3.40.50.150">
    <property type="entry name" value="Vaccinia Virus protein VP39"/>
    <property type="match status" value="1"/>
</dbReference>
<dbReference type="Proteomes" id="UP001501710">
    <property type="component" value="Unassembled WGS sequence"/>
</dbReference>
<sequence length="176" mass="19629">MHPDARVVYVDNDPLVCAHARALMVDRELVDIVEGDVRDVDGVLGHPTTRRLIDVDEPFAVLLVALLHFVSDADDPWGLVRRLYDALPQGGYLVLSHVSHEGALRRMPQVVRENEQIYENSNASLFMRTVADITRLFDGMPLVEPGLVFVQEWGQEAPGNLPDAIRDAWLGGVARK</sequence>